<organism evidence="1 2">
    <name type="scientific">Mesobacillus selenatarsenatis (strain DSM 18680 / JCM 14380 / FERM P-15431 / SF-1)</name>
    <dbReference type="NCBI Taxonomy" id="1321606"/>
    <lineage>
        <taxon>Bacteria</taxon>
        <taxon>Bacillati</taxon>
        <taxon>Bacillota</taxon>
        <taxon>Bacilli</taxon>
        <taxon>Bacillales</taxon>
        <taxon>Bacillaceae</taxon>
        <taxon>Mesobacillus</taxon>
    </lineage>
</organism>
<keyword evidence="2" id="KW-1185">Reference proteome</keyword>
<sequence>MATSRAIVYVGQMGADTFTQALNGVLYTEDQIGFMADRILWTEGQIGVMADRIVYVVELSQFNTIKAMYMVMNMSFMGMDSMMNNMFKYAISVNPVSYIPWLSRNGYANPPYPNTYYGKE</sequence>
<evidence type="ECO:0000313" key="2">
    <source>
        <dbReference type="Proteomes" id="UP000031014"/>
    </source>
</evidence>
<accession>A0A0A8WZ93</accession>
<dbReference type="OrthoDB" id="2868687at2"/>
<protein>
    <submittedName>
        <fullName evidence="1">Uncharacterized protein</fullName>
    </submittedName>
</protein>
<dbReference type="EMBL" id="BASE01000023">
    <property type="protein sequence ID" value="GAM12958.1"/>
    <property type="molecule type" value="Genomic_DNA"/>
</dbReference>
<dbReference type="Proteomes" id="UP000031014">
    <property type="component" value="Unassembled WGS sequence"/>
</dbReference>
<reference evidence="1 2" key="1">
    <citation type="submission" date="2013-06" db="EMBL/GenBank/DDBJ databases">
        <title>Whole genome shotgun sequence of Bacillus selenatarsenatis SF-1.</title>
        <authorList>
            <person name="Kuroda M."/>
            <person name="Sei K."/>
            <person name="Yamashita M."/>
            <person name="Ike M."/>
        </authorList>
    </citation>
    <scope>NUCLEOTIDE SEQUENCE [LARGE SCALE GENOMIC DNA]</scope>
    <source>
        <strain evidence="1 2">SF-1</strain>
    </source>
</reference>
<gene>
    <name evidence="1" type="ORF">SAMD00020551_1093</name>
</gene>
<proteinExistence type="predicted"/>
<evidence type="ECO:0000313" key="1">
    <source>
        <dbReference type="EMBL" id="GAM12958.1"/>
    </source>
</evidence>
<dbReference type="AlphaFoldDB" id="A0A0A8WZ93"/>
<dbReference type="RefSeq" id="WP_041964854.1">
    <property type="nucleotide sequence ID" value="NZ_BASE01000023.1"/>
</dbReference>
<comment type="caution">
    <text evidence="1">The sequence shown here is derived from an EMBL/GenBank/DDBJ whole genome shotgun (WGS) entry which is preliminary data.</text>
</comment>
<dbReference type="STRING" id="1321606.SAMD00020551_1093"/>
<name>A0A0A8WZ93_MESS1</name>